<dbReference type="EMBL" id="JANRMS010000079">
    <property type="protein sequence ID" value="KAJ3547442.1"/>
    <property type="molecule type" value="Genomic_DNA"/>
</dbReference>
<sequence>MSPKDFTAASAVENADEPVDHVNLQSVLPHNPKPWFKTPHLVKLNLLLTVPMMTGYLIGFDSSMLNGLQSVPIWIEDFDNPHGARLGVLGTMQVIGAIASLPIVPYVADRFGRRLPVFVGSLFALLGTALQTAATNIDMFIAGRFFVGFGTGVVGVASNPLLAELAYPTHRPFITSFASTTWFLGAIVAAWATYGTFKIDNSWSWKIPSLLQCVPSIYQAALIYIVPESPRWLVSHGRLSEARVILNRYHAGQNTEAEVSPLVNYEMAEIEAAIELEKTQNTRSYLDFLSTKGNRWRLAIAIILGLSAQWSGNGLISFYLVIVLRSIGIEDPEHQNLINGGLTIFCYGISIIGATGILRFGRRTILLAGFAGMATAYLIWTILSSINQQRGFEDSGLGYGVVAMIFIFQLFYNLSIGPVLPTYILEIMPFTLRAKGYTIEQIFTYGAGLFNGFANPVAMEALTWKYYIVWVVMLVVWFVLVWFLFPETAGRTLEEVSQIFDGHDVHSAAAAHIRDKTERIHEEETV</sequence>
<name>A0ACC1SVT9_9HYPO</name>
<evidence type="ECO:0000313" key="2">
    <source>
        <dbReference type="Proteomes" id="UP001148629"/>
    </source>
</evidence>
<dbReference type="Proteomes" id="UP001148629">
    <property type="component" value="Unassembled WGS sequence"/>
</dbReference>
<reference evidence="1" key="1">
    <citation type="submission" date="2022-08" db="EMBL/GenBank/DDBJ databases">
        <title>Genome Sequence of Fusarium decemcellulare.</title>
        <authorList>
            <person name="Buettner E."/>
        </authorList>
    </citation>
    <scope>NUCLEOTIDE SEQUENCE</scope>
    <source>
        <strain evidence="1">Babe19</strain>
    </source>
</reference>
<gene>
    <name evidence="1" type="ORF">NM208_g1514</name>
</gene>
<organism evidence="1 2">
    <name type="scientific">Fusarium decemcellulare</name>
    <dbReference type="NCBI Taxonomy" id="57161"/>
    <lineage>
        <taxon>Eukaryota</taxon>
        <taxon>Fungi</taxon>
        <taxon>Dikarya</taxon>
        <taxon>Ascomycota</taxon>
        <taxon>Pezizomycotina</taxon>
        <taxon>Sordariomycetes</taxon>
        <taxon>Hypocreomycetidae</taxon>
        <taxon>Hypocreales</taxon>
        <taxon>Nectriaceae</taxon>
        <taxon>Fusarium</taxon>
        <taxon>Fusarium decemcellulare species complex</taxon>
    </lineage>
</organism>
<accession>A0ACC1SVT9</accession>
<keyword evidence="2" id="KW-1185">Reference proteome</keyword>
<protein>
    <submittedName>
        <fullName evidence="1">Uncharacterized protein</fullName>
    </submittedName>
</protein>
<comment type="caution">
    <text evidence="1">The sequence shown here is derived from an EMBL/GenBank/DDBJ whole genome shotgun (WGS) entry which is preliminary data.</text>
</comment>
<proteinExistence type="predicted"/>
<evidence type="ECO:0000313" key="1">
    <source>
        <dbReference type="EMBL" id="KAJ3547442.1"/>
    </source>
</evidence>